<sequence>MSRPPTNEPAKPRNALEVTWLTRAFADKAVERPGSAVPRRLQRLEHLIVNRAVESLVHGELRVILSQSMNVATLPPNQRIGRQPRVLDPA</sequence>
<protein>
    <submittedName>
        <fullName evidence="1">Uncharacterized protein</fullName>
    </submittedName>
</protein>
<dbReference type="RefSeq" id="WP_123809550.1">
    <property type="nucleotide sequence ID" value="NZ_CP027169.1"/>
</dbReference>
<proteinExistence type="predicted"/>
<reference evidence="1 2" key="1">
    <citation type="submission" date="2018-02" db="EMBL/GenBank/DDBJ databases">
        <title>FDA/CDC Antimicrobial Resistant Isolate Bank Genome Sequencing.</title>
        <authorList>
            <person name="Benahmed F.H."/>
            <person name="Lutgring J.D."/>
            <person name="Yoo B."/>
            <person name="Machado M."/>
            <person name="Brown A."/>
            <person name="McAllister G."/>
            <person name="Perry A."/>
            <person name="Halpin A.L."/>
            <person name="Vavikolanu K."/>
            <person name="Ott S."/>
            <person name="Zhao X."/>
            <person name="Tallon L.J."/>
            <person name="Sadzewicz L."/>
            <person name="Aluvathingal J."/>
            <person name="Nadendla S."/>
            <person name="Voskania-kordi A."/>
            <person name="Simonyan V."/>
            <person name="Patel J."/>
            <person name="Shawar R.M."/>
        </authorList>
    </citation>
    <scope>NUCLEOTIDE SEQUENCE [LARGE SCALE GENOMIC DNA]</scope>
    <source>
        <strain evidence="1 2">AR_0356</strain>
    </source>
</reference>
<organism evidence="1 2">
    <name type="scientific">Pseudomonas paraeruginosa</name>
    <dbReference type="NCBI Taxonomy" id="2994495"/>
    <lineage>
        <taxon>Bacteria</taxon>
        <taxon>Pseudomonadati</taxon>
        <taxon>Pseudomonadota</taxon>
        <taxon>Gammaproteobacteria</taxon>
        <taxon>Pseudomonadales</taxon>
        <taxon>Pseudomonadaceae</taxon>
        <taxon>Pseudomonas</taxon>
    </lineage>
</organism>
<dbReference type="AlphaFoldDB" id="A0A2R3IQ15"/>
<gene>
    <name evidence="1" type="ORF">CSB93_6055</name>
</gene>
<evidence type="ECO:0000313" key="1">
    <source>
        <dbReference type="EMBL" id="AVK04019.1"/>
    </source>
</evidence>
<dbReference type="Proteomes" id="UP000238390">
    <property type="component" value="Chromosome"/>
</dbReference>
<accession>A0A2R3IQ15</accession>
<name>A0A2R3IQ15_9PSED</name>
<keyword evidence="2" id="KW-1185">Reference proteome</keyword>
<evidence type="ECO:0000313" key="2">
    <source>
        <dbReference type="Proteomes" id="UP000238390"/>
    </source>
</evidence>
<dbReference type="EMBL" id="CP027169">
    <property type="protein sequence ID" value="AVK04019.1"/>
    <property type="molecule type" value="Genomic_DNA"/>
</dbReference>